<dbReference type="InterPro" id="IPR018060">
    <property type="entry name" value="HTH_AraC"/>
</dbReference>
<dbReference type="RefSeq" id="WP_207940556.1">
    <property type="nucleotide sequence ID" value="NZ_CP147251.1"/>
</dbReference>
<gene>
    <name evidence="5" type="ORF">DOK78_001937</name>
</gene>
<evidence type="ECO:0000256" key="1">
    <source>
        <dbReference type="ARBA" id="ARBA00023015"/>
    </source>
</evidence>
<feature type="domain" description="HTH araC/xylS-type" evidence="4">
    <location>
        <begin position="196"/>
        <end position="294"/>
    </location>
</feature>
<dbReference type="InterPro" id="IPR020449">
    <property type="entry name" value="Tscrpt_reg_AraC-type_HTH"/>
</dbReference>
<dbReference type="Pfam" id="PF02311">
    <property type="entry name" value="AraC_binding"/>
    <property type="match status" value="1"/>
</dbReference>
<name>A0ABZ2STS1_9ENTE</name>
<evidence type="ECO:0000313" key="6">
    <source>
        <dbReference type="Proteomes" id="UP000664701"/>
    </source>
</evidence>
<protein>
    <recommendedName>
        <fullName evidence="4">HTH araC/xylS-type domain-containing protein</fullName>
    </recommendedName>
</protein>
<keyword evidence="3" id="KW-0804">Transcription</keyword>
<keyword evidence="2" id="KW-0238">DNA-binding</keyword>
<organism evidence="5 6">
    <name type="scientific">Candidatus Enterococcus lowellii</name>
    <dbReference type="NCBI Taxonomy" id="2230877"/>
    <lineage>
        <taxon>Bacteria</taxon>
        <taxon>Bacillati</taxon>
        <taxon>Bacillota</taxon>
        <taxon>Bacilli</taxon>
        <taxon>Lactobacillales</taxon>
        <taxon>Enterococcaceae</taxon>
        <taxon>Enterococcus</taxon>
    </lineage>
</organism>
<dbReference type="InterPro" id="IPR014710">
    <property type="entry name" value="RmlC-like_jellyroll"/>
</dbReference>
<dbReference type="SUPFAM" id="SSF46689">
    <property type="entry name" value="Homeodomain-like"/>
    <property type="match status" value="2"/>
</dbReference>
<dbReference type="InterPro" id="IPR037923">
    <property type="entry name" value="HTH-like"/>
</dbReference>
<dbReference type="Gene3D" id="2.60.120.10">
    <property type="entry name" value="Jelly Rolls"/>
    <property type="match status" value="1"/>
</dbReference>
<dbReference type="PROSITE" id="PS00041">
    <property type="entry name" value="HTH_ARAC_FAMILY_1"/>
    <property type="match status" value="1"/>
</dbReference>
<dbReference type="EMBL" id="CP147251">
    <property type="protein sequence ID" value="WYJ77299.1"/>
    <property type="molecule type" value="Genomic_DNA"/>
</dbReference>
<dbReference type="InterPro" id="IPR009057">
    <property type="entry name" value="Homeodomain-like_sf"/>
</dbReference>
<dbReference type="InterPro" id="IPR018062">
    <property type="entry name" value="HTH_AraC-typ_CS"/>
</dbReference>
<dbReference type="PANTHER" id="PTHR43280">
    <property type="entry name" value="ARAC-FAMILY TRANSCRIPTIONAL REGULATOR"/>
    <property type="match status" value="1"/>
</dbReference>
<evidence type="ECO:0000259" key="4">
    <source>
        <dbReference type="PROSITE" id="PS01124"/>
    </source>
</evidence>
<proteinExistence type="predicted"/>
<keyword evidence="6" id="KW-1185">Reference proteome</keyword>
<sequence>MTILYEKNQYNDPRFPFEIYQTDMTGTIPQGRGFNDLHWHEELQFTLIKKGKISIQINGEDLILQENEGIFINSGVLHQMIEMETNSKYHSINFPKELLGFSPNSRLEINYVNPYTEKLVLPYLTLHLDSSWQNRILANLLEIEEIYLTIQERDFAWQYQISILLVESWLILIRAIKEIPNKEISTKSYLHYERMQIMLQFIHEHYFEDTSLNDIAEITNISISECTRTFKKFTHTTPYNYLINYRIKRSLDLLLKEDSSISEIALKVGFNQSSHFIKAFKKQFGYPPKQYKDFY</sequence>
<dbReference type="SMART" id="SM00342">
    <property type="entry name" value="HTH_ARAC"/>
    <property type="match status" value="1"/>
</dbReference>
<dbReference type="PROSITE" id="PS01124">
    <property type="entry name" value="HTH_ARAC_FAMILY_2"/>
    <property type="match status" value="1"/>
</dbReference>
<dbReference type="Gene3D" id="1.10.10.60">
    <property type="entry name" value="Homeodomain-like"/>
    <property type="match status" value="2"/>
</dbReference>
<dbReference type="PANTHER" id="PTHR43280:SF28">
    <property type="entry name" value="HTH-TYPE TRANSCRIPTIONAL ACTIVATOR RHAS"/>
    <property type="match status" value="1"/>
</dbReference>
<dbReference type="InterPro" id="IPR003313">
    <property type="entry name" value="AraC-bd"/>
</dbReference>
<evidence type="ECO:0000256" key="2">
    <source>
        <dbReference type="ARBA" id="ARBA00023125"/>
    </source>
</evidence>
<accession>A0ABZ2STS1</accession>
<evidence type="ECO:0000313" key="5">
    <source>
        <dbReference type="EMBL" id="WYJ77299.1"/>
    </source>
</evidence>
<dbReference type="Proteomes" id="UP000664701">
    <property type="component" value="Chromosome"/>
</dbReference>
<reference evidence="5 6" key="1">
    <citation type="submission" date="2024-03" db="EMBL/GenBank/DDBJ databases">
        <title>The Genome Sequence of Enterococcus sp. DIV2402.</title>
        <authorList>
            <consortium name="The Broad Institute Genomics Platform"/>
            <consortium name="The Broad Institute Microbial Omics Core"/>
            <consortium name="The Broad Institute Genomic Center for Infectious Diseases"/>
            <person name="Earl A."/>
            <person name="Manson A."/>
            <person name="Gilmore M."/>
            <person name="Schwartman J."/>
            <person name="Shea T."/>
            <person name="Abouelleil A."/>
            <person name="Cao P."/>
            <person name="Chapman S."/>
            <person name="Cusick C."/>
            <person name="Young S."/>
            <person name="Neafsey D."/>
            <person name="Nusbaum C."/>
            <person name="Birren B."/>
        </authorList>
    </citation>
    <scope>NUCLEOTIDE SEQUENCE [LARGE SCALE GENOMIC DNA]</scope>
    <source>
        <strain evidence="5 6">DIV2402</strain>
    </source>
</reference>
<keyword evidence="1" id="KW-0805">Transcription regulation</keyword>
<dbReference type="Pfam" id="PF12833">
    <property type="entry name" value="HTH_18"/>
    <property type="match status" value="1"/>
</dbReference>
<dbReference type="PRINTS" id="PR00032">
    <property type="entry name" value="HTHARAC"/>
</dbReference>
<evidence type="ECO:0000256" key="3">
    <source>
        <dbReference type="ARBA" id="ARBA00023163"/>
    </source>
</evidence>
<dbReference type="SUPFAM" id="SSF51215">
    <property type="entry name" value="Regulatory protein AraC"/>
    <property type="match status" value="1"/>
</dbReference>